<reference evidence="2 3" key="1">
    <citation type="journal article" date="2021" name="Nat. Plants">
        <title>The Taxus genome provides insights into paclitaxel biosynthesis.</title>
        <authorList>
            <person name="Xiong X."/>
            <person name="Gou J."/>
            <person name="Liao Q."/>
            <person name="Li Y."/>
            <person name="Zhou Q."/>
            <person name="Bi G."/>
            <person name="Li C."/>
            <person name="Du R."/>
            <person name="Wang X."/>
            <person name="Sun T."/>
            <person name="Guo L."/>
            <person name="Liang H."/>
            <person name="Lu P."/>
            <person name="Wu Y."/>
            <person name="Zhang Z."/>
            <person name="Ro D.K."/>
            <person name="Shang Y."/>
            <person name="Huang S."/>
            <person name="Yan J."/>
        </authorList>
    </citation>
    <scope>NUCLEOTIDE SEQUENCE [LARGE SCALE GENOMIC DNA]</scope>
    <source>
        <strain evidence="2">Ta-2019</strain>
    </source>
</reference>
<dbReference type="Proteomes" id="UP000824469">
    <property type="component" value="Unassembled WGS sequence"/>
</dbReference>
<comment type="caution">
    <text evidence="2">The sequence shown here is derived from an EMBL/GenBank/DDBJ whole genome shotgun (WGS) entry which is preliminary data.</text>
</comment>
<proteinExistence type="predicted"/>
<dbReference type="EMBL" id="JAHRHJ020000010">
    <property type="protein sequence ID" value="KAH9298972.1"/>
    <property type="molecule type" value="Genomic_DNA"/>
</dbReference>
<organism evidence="2 3">
    <name type="scientific">Taxus chinensis</name>
    <name type="common">Chinese yew</name>
    <name type="synonym">Taxus wallichiana var. chinensis</name>
    <dbReference type="NCBI Taxonomy" id="29808"/>
    <lineage>
        <taxon>Eukaryota</taxon>
        <taxon>Viridiplantae</taxon>
        <taxon>Streptophyta</taxon>
        <taxon>Embryophyta</taxon>
        <taxon>Tracheophyta</taxon>
        <taxon>Spermatophyta</taxon>
        <taxon>Pinopsida</taxon>
        <taxon>Pinidae</taxon>
        <taxon>Conifers II</taxon>
        <taxon>Cupressales</taxon>
        <taxon>Taxaceae</taxon>
        <taxon>Taxus</taxon>
    </lineage>
</organism>
<keyword evidence="1" id="KW-1133">Transmembrane helix</keyword>
<feature type="transmembrane region" description="Helical" evidence="1">
    <location>
        <begin position="35"/>
        <end position="52"/>
    </location>
</feature>
<sequence>MLAEVIFYLLTGVLGINFTRVIFNPRTKQHMVLPDFPLLLGWCLVMAIELIAESDHFRSLLSSKDVMPSKVIPLLYNSGTNKRTKSIPIAISSRFNSHPWASTVHNSVVYCSSSYGFHLGSSGIACDEFKFMKINGGLTLLVDCLDYAVLINSKITTNNERSFDLALDNSLLQGNVPPLPRNVPGVIPKYEMTWKCMRNALFTCEHVGNSTKMEVSFLARAWAYPGHFWWHKS</sequence>
<evidence type="ECO:0000256" key="1">
    <source>
        <dbReference type="SAM" id="Phobius"/>
    </source>
</evidence>
<evidence type="ECO:0000313" key="3">
    <source>
        <dbReference type="Proteomes" id="UP000824469"/>
    </source>
</evidence>
<accession>A0AA38CJS9</accession>
<keyword evidence="1" id="KW-0472">Membrane</keyword>
<keyword evidence="1" id="KW-0812">Transmembrane</keyword>
<keyword evidence="3" id="KW-1185">Reference proteome</keyword>
<feature type="transmembrane region" description="Helical" evidence="1">
    <location>
        <begin position="6"/>
        <end position="23"/>
    </location>
</feature>
<feature type="non-terminal residue" evidence="2">
    <location>
        <position position="1"/>
    </location>
</feature>
<gene>
    <name evidence="2" type="ORF">KI387_030654</name>
</gene>
<dbReference type="AlphaFoldDB" id="A0AA38CJS9"/>
<protein>
    <submittedName>
        <fullName evidence="2">Uncharacterized protein</fullName>
    </submittedName>
</protein>
<name>A0AA38CJS9_TAXCH</name>
<evidence type="ECO:0000313" key="2">
    <source>
        <dbReference type="EMBL" id="KAH9298972.1"/>
    </source>
</evidence>